<dbReference type="InterPro" id="IPR036890">
    <property type="entry name" value="HATPase_C_sf"/>
</dbReference>
<dbReference type="Gene3D" id="3.30.565.10">
    <property type="entry name" value="Histidine kinase-like ATPase, C-terminal domain"/>
    <property type="match status" value="1"/>
</dbReference>
<feature type="domain" description="Histidine kinase/HSP90-like ATPase" evidence="1">
    <location>
        <begin position="17"/>
        <end position="130"/>
    </location>
</feature>
<keyword evidence="2" id="KW-0067">ATP-binding</keyword>
<dbReference type="Proteomes" id="UP001630303">
    <property type="component" value="Unassembled WGS sequence"/>
</dbReference>
<keyword evidence="3" id="KW-1185">Reference proteome</keyword>
<comment type="caution">
    <text evidence="2">The sequence shown here is derived from an EMBL/GenBank/DDBJ whole genome shotgun (WGS) entry which is preliminary data.</text>
</comment>
<dbReference type="RefSeq" id="WP_408904926.1">
    <property type="nucleotide sequence ID" value="NZ_JAROCE010000001.1"/>
</dbReference>
<name>A0ABW9GD55_9MICO</name>
<proteinExistence type="predicted"/>
<dbReference type="EMBL" id="JAROCE010000001">
    <property type="protein sequence ID" value="MFM2719414.1"/>
    <property type="molecule type" value="Genomic_DNA"/>
</dbReference>
<evidence type="ECO:0000259" key="1">
    <source>
        <dbReference type="Pfam" id="PF13581"/>
    </source>
</evidence>
<reference evidence="2 3" key="1">
    <citation type="submission" date="2023-03" db="EMBL/GenBank/DDBJ databases">
        <title>MT1 and MT2 Draft Genomes of Novel Species.</title>
        <authorList>
            <person name="Venkateswaran K."/>
        </authorList>
    </citation>
    <scope>NUCLEOTIDE SEQUENCE [LARGE SCALE GENOMIC DNA]</scope>
    <source>
        <strain evidence="2 3">IF8SW-P5</strain>
    </source>
</reference>
<accession>A0ABW9GD55</accession>
<dbReference type="InterPro" id="IPR003594">
    <property type="entry name" value="HATPase_dom"/>
</dbReference>
<evidence type="ECO:0000313" key="3">
    <source>
        <dbReference type="Proteomes" id="UP001630303"/>
    </source>
</evidence>
<sequence length="138" mass="15104">MTETDIERRLSAPVVAASLDAIHDLLEEWWSKVGEVPPRVRFGFDTAVIEIAGNIVEHSGAARPDGEFTLELSATPVRLRATFGDDGRPTSFDPDAVRMASIDEETGRGLALAIAGVDQVAYRRDGARNVWELESERP</sequence>
<dbReference type="Pfam" id="PF13581">
    <property type="entry name" value="HATPase_c_2"/>
    <property type="match status" value="1"/>
</dbReference>
<keyword evidence="2" id="KW-0547">Nucleotide-binding</keyword>
<protein>
    <submittedName>
        <fullName evidence="2">ATP-binding protein</fullName>
    </submittedName>
</protein>
<dbReference type="CDD" id="cd16936">
    <property type="entry name" value="HATPase_RsbW-like"/>
    <property type="match status" value="1"/>
</dbReference>
<evidence type="ECO:0000313" key="2">
    <source>
        <dbReference type="EMBL" id="MFM2719414.1"/>
    </source>
</evidence>
<dbReference type="GO" id="GO:0005524">
    <property type="term" value="F:ATP binding"/>
    <property type="evidence" value="ECO:0007669"/>
    <property type="project" value="UniProtKB-KW"/>
</dbReference>
<organism evidence="2 3">
    <name type="scientific">Microbacterium mcarthurae</name>
    <dbReference type="NCBI Taxonomy" id="3035918"/>
    <lineage>
        <taxon>Bacteria</taxon>
        <taxon>Bacillati</taxon>
        <taxon>Actinomycetota</taxon>
        <taxon>Actinomycetes</taxon>
        <taxon>Micrococcales</taxon>
        <taxon>Microbacteriaceae</taxon>
        <taxon>Microbacterium</taxon>
    </lineage>
</organism>
<gene>
    <name evidence="2" type="ORF">P5G46_02740</name>
</gene>